<reference evidence="1 2" key="1">
    <citation type="submission" date="2022-04" db="EMBL/GenBank/DDBJ databases">
        <title>Genome diversity in the genus Frankia.</title>
        <authorList>
            <person name="Carlos-Shanley C."/>
            <person name="Hahn D."/>
        </authorList>
    </citation>
    <scope>NUCLEOTIDE SEQUENCE [LARGE SCALE GENOMIC DNA]</scope>
    <source>
        <strain evidence="1 2">Ag45/Mut15</strain>
    </source>
</reference>
<keyword evidence="2" id="KW-1185">Reference proteome</keyword>
<dbReference type="RefSeq" id="WP_248811118.1">
    <property type="nucleotide sequence ID" value="NZ_JALKFT010000007.1"/>
</dbReference>
<dbReference type="Proteomes" id="UP001201873">
    <property type="component" value="Unassembled WGS sequence"/>
</dbReference>
<evidence type="ECO:0000313" key="2">
    <source>
        <dbReference type="Proteomes" id="UP001201873"/>
    </source>
</evidence>
<name>A0ABT0JWU8_9ACTN</name>
<dbReference type="EMBL" id="JALKFT010000007">
    <property type="protein sequence ID" value="MCK9875890.1"/>
    <property type="molecule type" value="Genomic_DNA"/>
</dbReference>
<evidence type="ECO:0000313" key="1">
    <source>
        <dbReference type="EMBL" id="MCK9875890.1"/>
    </source>
</evidence>
<proteinExistence type="predicted"/>
<sequence length="76" mass="7452">MALGLFPAVSGSPFLVGLGEVLGGLREFRLAGVRVVLAGTVRVVGAVASMIIVARSASANDRGAATGNENVTGGIG</sequence>
<comment type="caution">
    <text evidence="1">The sequence shown here is derived from an EMBL/GenBank/DDBJ whole genome shotgun (WGS) entry which is preliminary data.</text>
</comment>
<organism evidence="1 2">
    <name type="scientific">Frankia umida</name>
    <dbReference type="NCBI Taxonomy" id="573489"/>
    <lineage>
        <taxon>Bacteria</taxon>
        <taxon>Bacillati</taxon>
        <taxon>Actinomycetota</taxon>
        <taxon>Actinomycetes</taxon>
        <taxon>Frankiales</taxon>
        <taxon>Frankiaceae</taxon>
        <taxon>Frankia</taxon>
    </lineage>
</organism>
<accession>A0ABT0JWU8</accession>
<protein>
    <submittedName>
        <fullName evidence="1">Uncharacterized protein</fullName>
    </submittedName>
</protein>
<gene>
    <name evidence="1" type="ORF">MXD59_08905</name>
</gene>